<reference evidence="1 2" key="2">
    <citation type="journal article" date="2022" name="Mol. Ecol. Resour.">
        <title>The genomes of chicory, endive, great burdock and yacon provide insights into Asteraceae paleo-polyploidization history and plant inulin production.</title>
        <authorList>
            <person name="Fan W."/>
            <person name="Wang S."/>
            <person name="Wang H."/>
            <person name="Wang A."/>
            <person name="Jiang F."/>
            <person name="Liu H."/>
            <person name="Zhao H."/>
            <person name="Xu D."/>
            <person name="Zhang Y."/>
        </authorList>
    </citation>
    <scope>NUCLEOTIDE SEQUENCE [LARGE SCALE GENOMIC DNA]</scope>
    <source>
        <strain evidence="2">cv. Niubang</strain>
    </source>
</reference>
<evidence type="ECO:0000313" key="2">
    <source>
        <dbReference type="Proteomes" id="UP001055879"/>
    </source>
</evidence>
<evidence type="ECO:0000313" key="1">
    <source>
        <dbReference type="EMBL" id="KAI3772907.1"/>
    </source>
</evidence>
<gene>
    <name evidence="1" type="ORF">L6452_04102</name>
</gene>
<sequence length="269" mass="29749">MGCCISKCKPNTNPNNLQDKVVISQSPPPPLPPPLPPSSPPQNRKPVQSPPPSITSTSSFSCSTQRSTCGSSSLSSELSSCSSSVAFSQVDRLFSNEFLQSCVKENPQIIGLDPVKRILEVKQLVPGGNSQKRARAISPSLTRQKSFRVEKERSPNSTTVNGRSTIMRSPSPSRRFNGYTSDYQRSPMLFSTNVHNEGNRLVKANTRPMSPNRNKIVNKERSPMYLKNNKERFAYEIGSKVGVEVEQGLSKHIEDIDNPHIALDCFIFL</sequence>
<reference evidence="2" key="1">
    <citation type="journal article" date="2022" name="Mol. Ecol. Resour.">
        <title>The genomes of chicory, endive, great burdock and yacon provide insights into Asteraceae palaeo-polyploidization history and plant inulin production.</title>
        <authorList>
            <person name="Fan W."/>
            <person name="Wang S."/>
            <person name="Wang H."/>
            <person name="Wang A."/>
            <person name="Jiang F."/>
            <person name="Liu H."/>
            <person name="Zhao H."/>
            <person name="Xu D."/>
            <person name="Zhang Y."/>
        </authorList>
    </citation>
    <scope>NUCLEOTIDE SEQUENCE [LARGE SCALE GENOMIC DNA]</scope>
    <source>
        <strain evidence="2">cv. Niubang</strain>
    </source>
</reference>
<organism evidence="1 2">
    <name type="scientific">Arctium lappa</name>
    <name type="common">Greater burdock</name>
    <name type="synonym">Lappa major</name>
    <dbReference type="NCBI Taxonomy" id="4217"/>
    <lineage>
        <taxon>Eukaryota</taxon>
        <taxon>Viridiplantae</taxon>
        <taxon>Streptophyta</taxon>
        <taxon>Embryophyta</taxon>
        <taxon>Tracheophyta</taxon>
        <taxon>Spermatophyta</taxon>
        <taxon>Magnoliopsida</taxon>
        <taxon>eudicotyledons</taxon>
        <taxon>Gunneridae</taxon>
        <taxon>Pentapetalae</taxon>
        <taxon>asterids</taxon>
        <taxon>campanulids</taxon>
        <taxon>Asterales</taxon>
        <taxon>Asteraceae</taxon>
        <taxon>Carduoideae</taxon>
        <taxon>Cardueae</taxon>
        <taxon>Arctiinae</taxon>
        <taxon>Arctium</taxon>
    </lineage>
</organism>
<name>A0ACB9FP13_ARCLA</name>
<protein>
    <submittedName>
        <fullName evidence="1">Uncharacterized protein</fullName>
    </submittedName>
</protein>
<accession>A0ACB9FP13</accession>
<comment type="caution">
    <text evidence="1">The sequence shown here is derived from an EMBL/GenBank/DDBJ whole genome shotgun (WGS) entry which is preliminary data.</text>
</comment>
<dbReference type="Proteomes" id="UP001055879">
    <property type="component" value="Linkage Group LG01"/>
</dbReference>
<dbReference type="EMBL" id="CM042047">
    <property type="protein sequence ID" value="KAI3772907.1"/>
    <property type="molecule type" value="Genomic_DNA"/>
</dbReference>
<proteinExistence type="predicted"/>
<keyword evidence="2" id="KW-1185">Reference proteome</keyword>